<comment type="subcellular location">
    <subcellularLocation>
        <location evidence="1">Cell membrane</location>
        <topology evidence="1">Peripheral membrane protein</topology>
    </subcellularLocation>
</comment>
<dbReference type="PANTHER" id="PTHR43166:SF9">
    <property type="entry name" value="GLUTAMATE_ASPARTATE IMPORT ATP-BINDING PROTEIN GLTL"/>
    <property type="match status" value="1"/>
</dbReference>
<evidence type="ECO:0000313" key="10">
    <source>
        <dbReference type="Proteomes" id="UP001337305"/>
    </source>
</evidence>
<dbReference type="SMART" id="SM00382">
    <property type="entry name" value="AAA"/>
    <property type="match status" value="1"/>
</dbReference>
<keyword evidence="7" id="KW-0472">Membrane</keyword>
<dbReference type="Proteomes" id="UP001337305">
    <property type="component" value="Unassembled WGS sequence"/>
</dbReference>
<evidence type="ECO:0000256" key="6">
    <source>
        <dbReference type="ARBA" id="ARBA00022840"/>
    </source>
</evidence>
<keyword evidence="10" id="KW-1185">Reference proteome</keyword>
<reference evidence="9 10" key="1">
    <citation type="submission" date="2022-09" db="EMBL/GenBank/DDBJ databases">
        <title>Genome sequencing of Flavivirga sp. MEBiC05379.</title>
        <authorList>
            <person name="Oh H.-M."/>
            <person name="Kwon K.K."/>
            <person name="Park M.J."/>
            <person name="Yang S.-H."/>
        </authorList>
    </citation>
    <scope>NUCLEOTIDE SEQUENCE [LARGE SCALE GENOMIC DNA]</scope>
    <source>
        <strain evidence="9 10">MEBiC05379</strain>
    </source>
</reference>
<evidence type="ECO:0000259" key="8">
    <source>
        <dbReference type="PROSITE" id="PS50893"/>
    </source>
</evidence>
<evidence type="ECO:0000256" key="2">
    <source>
        <dbReference type="ARBA" id="ARBA00005417"/>
    </source>
</evidence>
<sequence>MSGDIDRIIVNNLEKRYFPEKGIGPVTITLEVNKIYSIIGPNASGKTTLIRSLCKLEELDKGDIQYVFKSLEEQRLLYSAVFQQAEPWPHLNVYNNIALPLMKSFGLSKKEVKSKVDYEIERFALKDHYKSLPHQLSGGLRQRVVQARTFAMRPKFLFLDEPTSALDPEWTDYFGKLIKNYANEGNMVLIIAHQMNFLKKISDYTFFLDKGLFLEKGTPIEIFNNPKNERLIHFLTNS</sequence>
<keyword evidence="3" id="KW-0813">Transport</keyword>
<dbReference type="Gene3D" id="3.40.50.300">
    <property type="entry name" value="P-loop containing nucleotide triphosphate hydrolases"/>
    <property type="match status" value="1"/>
</dbReference>
<evidence type="ECO:0000256" key="7">
    <source>
        <dbReference type="ARBA" id="ARBA00023136"/>
    </source>
</evidence>
<dbReference type="EMBL" id="JAODOP010000004">
    <property type="protein sequence ID" value="MEF3835863.1"/>
    <property type="molecule type" value="Genomic_DNA"/>
</dbReference>
<accession>A0ABU7XYQ7</accession>
<comment type="similarity">
    <text evidence="2">Belongs to the ABC transporter superfamily.</text>
</comment>
<gene>
    <name evidence="9" type="ORF">N1F79_22250</name>
</gene>
<evidence type="ECO:0000313" key="9">
    <source>
        <dbReference type="EMBL" id="MEF3835863.1"/>
    </source>
</evidence>
<name>A0ABU7XYQ7_9FLAO</name>
<evidence type="ECO:0000256" key="1">
    <source>
        <dbReference type="ARBA" id="ARBA00004202"/>
    </source>
</evidence>
<evidence type="ECO:0000256" key="5">
    <source>
        <dbReference type="ARBA" id="ARBA00022741"/>
    </source>
</evidence>
<dbReference type="Pfam" id="PF00005">
    <property type="entry name" value="ABC_tran"/>
    <property type="match status" value="1"/>
</dbReference>
<feature type="domain" description="ABC transporter" evidence="8">
    <location>
        <begin position="8"/>
        <end position="235"/>
    </location>
</feature>
<dbReference type="InterPro" id="IPR003593">
    <property type="entry name" value="AAA+_ATPase"/>
</dbReference>
<protein>
    <submittedName>
        <fullName evidence="9">ATP-binding cassette domain-containing protein</fullName>
    </submittedName>
</protein>
<proteinExistence type="inferred from homology"/>
<organism evidence="9 10">
    <name type="scientific">Flavivirga spongiicola</name>
    <dbReference type="NCBI Taxonomy" id="421621"/>
    <lineage>
        <taxon>Bacteria</taxon>
        <taxon>Pseudomonadati</taxon>
        <taxon>Bacteroidota</taxon>
        <taxon>Flavobacteriia</taxon>
        <taxon>Flavobacteriales</taxon>
        <taxon>Flavobacteriaceae</taxon>
        <taxon>Flavivirga</taxon>
    </lineage>
</organism>
<comment type="caution">
    <text evidence="9">The sequence shown here is derived from an EMBL/GenBank/DDBJ whole genome shotgun (WGS) entry which is preliminary data.</text>
</comment>
<evidence type="ECO:0000256" key="3">
    <source>
        <dbReference type="ARBA" id="ARBA00022448"/>
    </source>
</evidence>
<dbReference type="InterPro" id="IPR050086">
    <property type="entry name" value="MetN_ABC_transporter-like"/>
</dbReference>
<dbReference type="InterPro" id="IPR003439">
    <property type="entry name" value="ABC_transporter-like_ATP-bd"/>
</dbReference>
<dbReference type="SUPFAM" id="SSF52540">
    <property type="entry name" value="P-loop containing nucleoside triphosphate hydrolases"/>
    <property type="match status" value="1"/>
</dbReference>
<keyword evidence="4" id="KW-1003">Cell membrane</keyword>
<dbReference type="RefSeq" id="WP_303308140.1">
    <property type="nucleotide sequence ID" value="NZ_JAODOP010000004.1"/>
</dbReference>
<dbReference type="GO" id="GO:0005524">
    <property type="term" value="F:ATP binding"/>
    <property type="evidence" value="ECO:0007669"/>
    <property type="project" value="UniProtKB-KW"/>
</dbReference>
<dbReference type="PANTHER" id="PTHR43166">
    <property type="entry name" value="AMINO ACID IMPORT ATP-BINDING PROTEIN"/>
    <property type="match status" value="1"/>
</dbReference>
<dbReference type="PROSITE" id="PS50893">
    <property type="entry name" value="ABC_TRANSPORTER_2"/>
    <property type="match status" value="1"/>
</dbReference>
<dbReference type="InterPro" id="IPR027417">
    <property type="entry name" value="P-loop_NTPase"/>
</dbReference>
<evidence type="ECO:0000256" key="4">
    <source>
        <dbReference type="ARBA" id="ARBA00022475"/>
    </source>
</evidence>
<keyword evidence="5" id="KW-0547">Nucleotide-binding</keyword>
<keyword evidence="6 9" id="KW-0067">ATP-binding</keyword>